<evidence type="ECO:0000256" key="1">
    <source>
        <dbReference type="ARBA" id="ARBA00005964"/>
    </source>
</evidence>
<accession>A0A1J9RR57</accession>
<proteinExistence type="inferred from homology"/>
<keyword evidence="2 3" id="KW-0378">Hydrolase</keyword>
<dbReference type="GO" id="GO:0016787">
    <property type="term" value="F:hydrolase activity"/>
    <property type="evidence" value="ECO:0007669"/>
    <property type="project" value="UniProtKB-KW"/>
</dbReference>
<dbReference type="GeneID" id="31018649"/>
<dbReference type="SUPFAM" id="SSF53474">
    <property type="entry name" value="alpha/beta-Hydrolases"/>
    <property type="match status" value="1"/>
</dbReference>
<dbReference type="InterPro" id="IPR050309">
    <property type="entry name" value="Type-B_Carboxylest/Lipase"/>
</dbReference>
<dbReference type="InterPro" id="IPR002018">
    <property type="entry name" value="CarbesteraseB"/>
</dbReference>
<dbReference type="PROSITE" id="PS00941">
    <property type="entry name" value="CARBOXYLESTERASE_B_2"/>
    <property type="match status" value="1"/>
</dbReference>
<evidence type="ECO:0000313" key="7">
    <source>
        <dbReference type="Proteomes" id="UP000183809"/>
    </source>
</evidence>
<feature type="region of interest" description="Disordered" evidence="4">
    <location>
        <begin position="397"/>
        <end position="418"/>
    </location>
</feature>
<evidence type="ECO:0000256" key="3">
    <source>
        <dbReference type="RuleBase" id="RU361235"/>
    </source>
</evidence>
<name>A0A1J9RR57_9PEZI</name>
<feature type="chain" id="PRO_5011814846" description="Carboxylic ester hydrolase" evidence="3">
    <location>
        <begin position="19"/>
        <end position="578"/>
    </location>
</feature>
<sequence length="578" mass="63011">MFKDFSIVLTALLTFVNATPVLKNPYDAVSQQWPPEKDGLKVDLGYGIYQGYHNSTSQLNIWKGVRYAAPPLHSLRFQAPEVPAVNRQLQNATTTPLICPQANPTVARPELGALFFLDGPSSEDCLFLNVYAPDDAHDLPVFVWIHGGGYDLGGTVPYDPSALINTNNQDFVAVVIQYRLGAFGFLSSEEVRQKGALNAGLLDQQMTLQWVQEYIDLFGGDPTRVTVAGESAGAGSVMNLAIAYGGAQGNQLWSNGITASPFLPQYFDYNSPEAVSQYNEFADLAGCTGTDPAVFECLQSASSADLIFANNQTATSALLGIFEWRPVVDGDLIPQRPSQALKGRINGQRILTGNNANEGYALTPQNITTQAELVQYLRTYFPRLTDSDVTRILEAYSTPNVPDSPATPKFPTTGDHPPTAVNQSELATGHQQVANNFYGEVTLICLSYWLASAFDRNGGDSFQYQLSVTPSFHGFDTLFYFPNPSFPVGAEVQKAFQSAWGGFITANTPSDWPRHTAEQPLMENVNATGGTPVEILGFTFYFDPGVEADLTTVRADTWEGGRGERCELLRELSEALVI</sequence>
<gene>
    <name evidence="6" type="ORF">BKCO1_6800017</name>
</gene>
<dbReference type="EC" id="3.1.1.-" evidence="3"/>
<dbReference type="Gene3D" id="3.40.50.1820">
    <property type="entry name" value="alpha/beta hydrolase"/>
    <property type="match status" value="1"/>
</dbReference>
<keyword evidence="3" id="KW-0732">Signal</keyword>
<evidence type="ECO:0000259" key="5">
    <source>
        <dbReference type="Pfam" id="PF00135"/>
    </source>
</evidence>
<comment type="caution">
    <text evidence="6">The sequence shown here is derived from an EMBL/GenBank/DDBJ whole genome shotgun (WGS) entry which is preliminary data.</text>
</comment>
<dbReference type="RefSeq" id="XP_020126281.1">
    <property type="nucleotide sequence ID" value="XM_020278388.1"/>
</dbReference>
<dbReference type="STRING" id="236234.A0A1J9RR57"/>
<dbReference type="PANTHER" id="PTHR11559">
    <property type="entry name" value="CARBOXYLESTERASE"/>
    <property type="match status" value="1"/>
</dbReference>
<dbReference type="OrthoDB" id="408631at2759"/>
<protein>
    <recommendedName>
        <fullName evidence="3">Carboxylic ester hydrolase</fullName>
        <ecNumber evidence="3">3.1.1.-</ecNumber>
    </recommendedName>
</protein>
<dbReference type="Pfam" id="PF00135">
    <property type="entry name" value="COesterase"/>
    <property type="match status" value="1"/>
</dbReference>
<evidence type="ECO:0000313" key="6">
    <source>
        <dbReference type="EMBL" id="OJD30021.1"/>
    </source>
</evidence>
<reference evidence="6 7" key="1">
    <citation type="submission" date="2016-10" db="EMBL/GenBank/DDBJ databases">
        <title>Proteomics and genomics reveal pathogen-plant mechanisms compatible with a hemibiotrophic lifestyle of Diplodia corticola.</title>
        <authorList>
            <person name="Fernandes I."/>
            <person name="De Jonge R."/>
            <person name="Van De Peer Y."/>
            <person name="Devreese B."/>
            <person name="Alves A."/>
            <person name="Esteves A.C."/>
        </authorList>
    </citation>
    <scope>NUCLEOTIDE SEQUENCE [LARGE SCALE GENOMIC DNA]</scope>
    <source>
        <strain evidence="6 7">CBS 112549</strain>
    </source>
</reference>
<dbReference type="PROSITE" id="PS00122">
    <property type="entry name" value="CARBOXYLESTERASE_B_1"/>
    <property type="match status" value="1"/>
</dbReference>
<dbReference type="InterPro" id="IPR019819">
    <property type="entry name" value="Carboxylesterase_B_CS"/>
</dbReference>
<evidence type="ECO:0000256" key="4">
    <source>
        <dbReference type="SAM" id="MobiDB-lite"/>
    </source>
</evidence>
<feature type="domain" description="Carboxylesterase type B" evidence="5">
    <location>
        <begin position="47"/>
        <end position="520"/>
    </location>
</feature>
<dbReference type="AlphaFoldDB" id="A0A1J9RR57"/>
<feature type="signal peptide" evidence="3">
    <location>
        <begin position="1"/>
        <end position="18"/>
    </location>
</feature>
<comment type="similarity">
    <text evidence="1 3">Belongs to the type-B carboxylesterase/lipase family.</text>
</comment>
<dbReference type="EMBL" id="MNUE01000068">
    <property type="protein sequence ID" value="OJD30021.1"/>
    <property type="molecule type" value="Genomic_DNA"/>
</dbReference>
<dbReference type="Proteomes" id="UP000183809">
    <property type="component" value="Unassembled WGS sequence"/>
</dbReference>
<keyword evidence="7" id="KW-1185">Reference proteome</keyword>
<dbReference type="InterPro" id="IPR029058">
    <property type="entry name" value="AB_hydrolase_fold"/>
</dbReference>
<organism evidence="6 7">
    <name type="scientific">Diplodia corticola</name>
    <dbReference type="NCBI Taxonomy" id="236234"/>
    <lineage>
        <taxon>Eukaryota</taxon>
        <taxon>Fungi</taxon>
        <taxon>Dikarya</taxon>
        <taxon>Ascomycota</taxon>
        <taxon>Pezizomycotina</taxon>
        <taxon>Dothideomycetes</taxon>
        <taxon>Dothideomycetes incertae sedis</taxon>
        <taxon>Botryosphaeriales</taxon>
        <taxon>Botryosphaeriaceae</taxon>
        <taxon>Diplodia</taxon>
    </lineage>
</organism>
<evidence type="ECO:0000256" key="2">
    <source>
        <dbReference type="ARBA" id="ARBA00022801"/>
    </source>
</evidence>
<dbReference type="InterPro" id="IPR019826">
    <property type="entry name" value="Carboxylesterase_B_AS"/>
</dbReference>